<accession>A0A8S3RIZ0</accession>
<gene>
    <name evidence="2" type="ORF">MEDL_23470</name>
</gene>
<keyword evidence="1" id="KW-0812">Transmembrane</keyword>
<dbReference type="PANTHER" id="PTHR23320:SF165">
    <property type="entry name" value="MARVEL DOMAIN-CONTAINING PROTEIN"/>
    <property type="match status" value="1"/>
</dbReference>
<feature type="transmembrane region" description="Helical" evidence="1">
    <location>
        <begin position="29"/>
        <end position="51"/>
    </location>
</feature>
<feature type="transmembrane region" description="Helical" evidence="1">
    <location>
        <begin position="160"/>
        <end position="186"/>
    </location>
</feature>
<keyword evidence="1" id="KW-0472">Membrane</keyword>
<evidence type="ECO:0000313" key="2">
    <source>
        <dbReference type="EMBL" id="CAG2209336.1"/>
    </source>
</evidence>
<dbReference type="Proteomes" id="UP000683360">
    <property type="component" value="Unassembled WGS sequence"/>
</dbReference>
<feature type="transmembrane region" description="Helical" evidence="1">
    <location>
        <begin position="85"/>
        <end position="109"/>
    </location>
</feature>
<dbReference type="InterPro" id="IPR030417">
    <property type="entry name" value="MS4A"/>
</dbReference>
<organism evidence="2 3">
    <name type="scientific">Mytilus edulis</name>
    <name type="common">Blue mussel</name>
    <dbReference type="NCBI Taxonomy" id="6550"/>
    <lineage>
        <taxon>Eukaryota</taxon>
        <taxon>Metazoa</taxon>
        <taxon>Spiralia</taxon>
        <taxon>Lophotrochozoa</taxon>
        <taxon>Mollusca</taxon>
        <taxon>Bivalvia</taxon>
        <taxon>Autobranchia</taxon>
        <taxon>Pteriomorphia</taxon>
        <taxon>Mytilida</taxon>
        <taxon>Mytiloidea</taxon>
        <taxon>Mytilidae</taxon>
        <taxon>Mytilinae</taxon>
        <taxon>Mytilus</taxon>
    </lineage>
</organism>
<protein>
    <submittedName>
        <fullName evidence="2">Uncharacterized protein</fullName>
    </submittedName>
</protein>
<name>A0A8S3RIZ0_MYTED</name>
<reference evidence="2" key="1">
    <citation type="submission" date="2021-03" db="EMBL/GenBank/DDBJ databases">
        <authorList>
            <person name="Bekaert M."/>
        </authorList>
    </citation>
    <scope>NUCLEOTIDE SEQUENCE</scope>
</reference>
<keyword evidence="1" id="KW-1133">Transmembrane helix</keyword>
<evidence type="ECO:0000313" key="3">
    <source>
        <dbReference type="Proteomes" id="UP000683360"/>
    </source>
</evidence>
<dbReference type="PANTHER" id="PTHR23320">
    <property type="entry name" value="MEMBRANE-SPANNING 4-DOMAINS SUBFAMILY A MS4A -RELATED"/>
    <property type="match status" value="1"/>
</dbReference>
<sequence length="278" mass="31096">MNTDAHRSVLQTHQVHPNVRTSGIRGLRIIGGLQIIFGIVCCILGIAGAIISNTEITSRCKSFYNSNGYQVDVSTHLSCRQSNTILIMDLICMALSGWFILTGWLPLCMTGQRQSRWRCMIISYLVCNIISAAVFSPIVVGLGIVGALDVDLETNTRLVIVLSSLLAIFSFFEFIISIVAATYCCFFSQILNGNHQSVTLMNTAQSRMVYNMPNNSIPSENQQRYHQMQLHQMHGFNGQQPETMQDYQEHVDYLQANQISTQEHYGQKSMALATSDDQ</sequence>
<proteinExistence type="predicted"/>
<feature type="transmembrane region" description="Helical" evidence="1">
    <location>
        <begin position="121"/>
        <end position="148"/>
    </location>
</feature>
<evidence type="ECO:0000256" key="1">
    <source>
        <dbReference type="SAM" id="Phobius"/>
    </source>
</evidence>
<comment type="caution">
    <text evidence="2">The sequence shown here is derived from an EMBL/GenBank/DDBJ whole genome shotgun (WGS) entry which is preliminary data.</text>
</comment>
<keyword evidence="3" id="KW-1185">Reference proteome</keyword>
<dbReference type="OrthoDB" id="10403623at2759"/>
<dbReference type="AlphaFoldDB" id="A0A8S3RIZ0"/>
<dbReference type="EMBL" id="CAJPWZ010001153">
    <property type="protein sequence ID" value="CAG2209336.1"/>
    <property type="molecule type" value="Genomic_DNA"/>
</dbReference>